<dbReference type="PROSITE" id="PS50887">
    <property type="entry name" value="GGDEF"/>
    <property type="match status" value="1"/>
</dbReference>
<feature type="domain" description="GGDEF" evidence="5">
    <location>
        <begin position="172"/>
        <end position="303"/>
    </location>
</feature>
<gene>
    <name evidence="6" type="ORF">B1C78_15595</name>
</gene>
<dbReference type="SMART" id="SM00267">
    <property type="entry name" value="GGDEF"/>
    <property type="match status" value="1"/>
</dbReference>
<dbReference type="GO" id="GO:0043709">
    <property type="term" value="P:cell adhesion involved in single-species biofilm formation"/>
    <property type="evidence" value="ECO:0007669"/>
    <property type="project" value="TreeGrafter"/>
</dbReference>
<evidence type="ECO:0000313" key="6">
    <source>
        <dbReference type="EMBL" id="OOG22008.1"/>
    </source>
</evidence>
<sequence>MKLTFTHNLLLGKQTPMPGNGSGRSPVPHPVSSAAELAQRLQTTLDLDCLLEMFSEAIRCSVPHDGMTYECSTRGLHLTCGRVSRHSCSYNLIVENEAIGELRFLRGRKFREEELRELERLLAVLVYPLRNSLLYQQALMAAQTDPLTGLQNRIAMEHVLPRELAALRRGQQKLALLVVDVDHFKQVNDRLGHSAGDQVLRATARCLAGATRESDMLFRFGGEEFVAVLRGAGVEEARQAGERIRTALRECPEIQLAVPGIALTASIGVAEASQLDTAASLFDRADRAMYAAKQAGRDRVKTG</sequence>
<evidence type="ECO:0000256" key="3">
    <source>
        <dbReference type="ARBA" id="ARBA00034247"/>
    </source>
</evidence>
<comment type="cofactor">
    <cofactor evidence="1">
        <name>Mg(2+)</name>
        <dbReference type="ChEBI" id="CHEBI:18420"/>
    </cofactor>
</comment>
<evidence type="ECO:0000256" key="2">
    <source>
        <dbReference type="ARBA" id="ARBA00012528"/>
    </source>
</evidence>
<dbReference type="SUPFAM" id="SSF55073">
    <property type="entry name" value="Nucleotide cyclase"/>
    <property type="match status" value="1"/>
</dbReference>
<comment type="catalytic activity">
    <reaction evidence="3">
        <text>2 GTP = 3',3'-c-di-GMP + 2 diphosphate</text>
        <dbReference type="Rhea" id="RHEA:24898"/>
        <dbReference type="ChEBI" id="CHEBI:33019"/>
        <dbReference type="ChEBI" id="CHEBI:37565"/>
        <dbReference type="ChEBI" id="CHEBI:58805"/>
        <dbReference type="EC" id="2.7.7.65"/>
    </reaction>
</comment>
<dbReference type="EC" id="2.7.7.65" evidence="2"/>
<dbReference type="RefSeq" id="WP_077280080.1">
    <property type="nucleotide sequence ID" value="NZ_MVBK01000112.1"/>
</dbReference>
<reference evidence="6 7" key="1">
    <citation type="submission" date="2017-02" db="EMBL/GenBank/DDBJ databases">
        <title>Genomic diversity within the haloalkaliphilic genus Thioalkalivibrio.</title>
        <authorList>
            <person name="Ahn A.-C."/>
            <person name="Meier-Kolthoff J."/>
            <person name="Overmars L."/>
            <person name="Richter M."/>
            <person name="Woyke T."/>
            <person name="Sorokin D.Y."/>
            <person name="Muyzer G."/>
        </authorList>
    </citation>
    <scope>NUCLEOTIDE SEQUENCE [LARGE SCALE GENOMIC DNA]</scope>
    <source>
        <strain evidence="6 7">ALJD</strain>
    </source>
</reference>
<keyword evidence="7" id="KW-1185">Reference proteome</keyword>
<dbReference type="OrthoDB" id="9812260at2"/>
<protein>
    <recommendedName>
        <fullName evidence="2">diguanylate cyclase</fullName>
        <ecNumber evidence="2">2.7.7.65</ecNumber>
    </recommendedName>
</protein>
<dbReference type="PANTHER" id="PTHR45138">
    <property type="entry name" value="REGULATORY COMPONENTS OF SENSORY TRANSDUCTION SYSTEM"/>
    <property type="match status" value="1"/>
</dbReference>
<evidence type="ECO:0000256" key="4">
    <source>
        <dbReference type="SAM" id="MobiDB-lite"/>
    </source>
</evidence>
<evidence type="ECO:0000313" key="7">
    <source>
        <dbReference type="Proteomes" id="UP000189462"/>
    </source>
</evidence>
<dbReference type="InterPro" id="IPR050469">
    <property type="entry name" value="Diguanylate_Cyclase"/>
</dbReference>
<accession>A0A1V3NAU0</accession>
<feature type="region of interest" description="Disordered" evidence="4">
    <location>
        <begin position="1"/>
        <end position="32"/>
    </location>
</feature>
<dbReference type="FunFam" id="3.30.70.270:FF:000001">
    <property type="entry name" value="Diguanylate cyclase domain protein"/>
    <property type="match status" value="1"/>
</dbReference>
<organism evidence="6 7">
    <name type="scientific">Thioalkalivibrio denitrificans</name>
    <dbReference type="NCBI Taxonomy" id="108003"/>
    <lineage>
        <taxon>Bacteria</taxon>
        <taxon>Pseudomonadati</taxon>
        <taxon>Pseudomonadota</taxon>
        <taxon>Gammaproteobacteria</taxon>
        <taxon>Chromatiales</taxon>
        <taxon>Ectothiorhodospiraceae</taxon>
        <taxon>Thioalkalivibrio</taxon>
    </lineage>
</organism>
<dbReference type="GO" id="GO:0052621">
    <property type="term" value="F:diguanylate cyclase activity"/>
    <property type="evidence" value="ECO:0007669"/>
    <property type="project" value="UniProtKB-EC"/>
</dbReference>
<dbReference type="EMBL" id="MVBK01000112">
    <property type="protein sequence ID" value="OOG22008.1"/>
    <property type="molecule type" value="Genomic_DNA"/>
</dbReference>
<dbReference type="InterPro" id="IPR000160">
    <property type="entry name" value="GGDEF_dom"/>
</dbReference>
<dbReference type="GO" id="GO:0005886">
    <property type="term" value="C:plasma membrane"/>
    <property type="evidence" value="ECO:0007669"/>
    <property type="project" value="TreeGrafter"/>
</dbReference>
<dbReference type="Proteomes" id="UP000189462">
    <property type="component" value="Unassembled WGS sequence"/>
</dbReference>
<dbReference type="Gene3D" id="3.30.70.270">
    <property type="match status" value="1"/>
</dbReference>
<dbReference type="InterPro" id="IPR043128">
    <property type="entry name" value="Rev_trsase/Diguanyl_cyclase"/>
</dbReference>
<dbReference type="Pfam" id="PF00990">
    <property type="entry name" value="GGDEF"/>
    <property type="match status" value="1"/>
</dbReference>
<dbReference type="NCBIfam" id="TIGR00254">
    <property type="entry name" value="GGDEF"/>
    <property type="match status" value="1"/>
</dbReference>
<dbReference type="InterPro" id="IPR029787">
    <property type="entry name" value="Nucleotide_cyclase"/>
</dbReference>
<comment type="caution">
    <text evidence="6">The sequence shown here is derived from an EMBL/GenBank/DDBJ whole genome shotgun (WGS) entry which is preliminary data.</text>
</comment>
<evidence type="ECO:0000259" key="5">
    <source>
        <dbReference type="PROSITE" id="PS50887"/>
    </source>
</evidence>
<proteinExistence type="predicted"/>
<name>A0A1V3NAU0_9GAMM</name>
<dbReference type="STRING" id="108003.B1C78_15595"/>
<dbReference type="AlphaFoldDB" id="A0A1V3NAU0"/>
<dbReference type="PANTHER" id="PTHR45138:SF9">
    <property type="entry name" value="DIGUANYLATE CYCLASE DGCM-RELATED"/>
    <property type="match status" value="1"/>
</dbReference>
<evidence type="ECO:0000256" key="1">
    <source>
        <dbReference type="ARBA" id="ARBA00001946"/>
    </source>
</evidence>
<dbReference type="CDD" id="cd01949">
    <property type="entry name" value="GGDEF"/>
    <property type="match status" value="1"/>
</dbReference>
<dbReference type="GO" id="GO:1902201">
    <property type="term" value="P:negative regulation of bacterial-type flagellum-dependent cell motility"/>
    <property type="evidence" value="ECO:0007669"/>
    <property type="project" value="TreeGrafter"/>
</dbReference>